<feature type="domain" description="4'-phosphopantetheinyl transferase N-terminal" evidence="4">
    <location>
        <begin position="23"/>
        <end position="108"/>
    </location>
</feature>
<dbReference type="Pfam" id="PF01648">
    <property type="entry name" value="ACPS"/>
    <property type="match status" value="1"/>
</dbReference>
<dbReference type="Proteomes" id="UP000223606">
    <property type="component" value="Chromosome 1"/>
</dbReference>
<gene>
    <name evidence="5" type="primary">sfp</name>
    <name evidence="5" type="ORF">HDIA_3127</name>
</gene>
<dbReference type="GO" id="GO:0000287">
    <property type="term" value="F:magnesium ion binding"/>
    <property type="evidence" value="ECO:0007669"/>
    <property type="project" value="InterPro"/>
</dbReference>
<dbReference type="InterPro" id="IPR055066">
    <property type="entry name" value="AASDHPPT_N"/>
</dbReference>
<evidence type="ECO:0000256" key="2">
    <source>
        <dbReference type="ARBA" id="ARBA00022679"/>
    </source>
</evidence>
<dbReference type="GO" id="GO:0019878">
    <property type="term" value="P:lysine biosynthetic process via aminoadipic acid"/>
    <property type="evidence" value="ECO:0007669"/>
    <property type="project" value="TreeGrafter"/>
</dbReference>
<protein>
    <submittedName>
        <fullName evidence="5">4'-phosphopantetheinyl transferase sfp</fullName>
        <ecNumber evidence="5">2.7.8.-</ecNumber>
    </submittedName>
</protein>
<dbReference type="KEGG" id="hdi:HDIA_3127"/>
<comment type="similarity">
    <text evidence="1">Belongs to the P-Pant transferase superfamily. Gsp/Sfp/HetI/AcpT family.</text>
</comment>
<organism evidence="5 6">
    <name type="scientific">Hartmannibacter diazotrophicus</name>
    <dbReference type="NCBI Taxonomy" id="1482074"/>
    <lineage>
        <taxon>Bacteria</taxon>
        <taxon>Pseudomonadati</taxon>
        <taxon>Pseudomonadota</taxon>
        <taxon>Alphaproteobacteria</taxon>
        <taxon>Hyphomicrobiales</taxon>
        <taxon>Pleomorphomonadaceae</taxon>
        <taxon>Hartmannibacter</taxon>
    </lineage>
</organism>
<dbReference type="GO" id="GO:0008897">
    <property type="term" value="F:holo-[acyl-carrier-protein] synthase activity"/>
    <property type="evidence" value="ECO:0007669"/>
    <property type="project" value="InterPro"/>
</dbReference>
<sequence length="244" mass="27056">MEGAYQVDVDLWYWNHEPNLTPSVLSRALGLMSAEEQRRYEMLDRQEDRRIHAATRLMIRTLLSRHADLKPADWRFGRQETGKPYVANRRWRDISFNLSHTQGMIVAALSRRRSMLGVDVERTAPGPMEKLAPFFVASEELADLACLMSCERERRLLRLWVLKESLIKARGLGLGCDDPKAFAFRSAGEGVPSPALMPASASAVGAASFALFDQGAHVVGLCVIGAANASVAARNFSDVLAVQE</sequence>
<dbReference type="AlphaFoldDB" id="A0A2C9D941"/>
<dbReference type="PANTHER" id="PTHR12215">
    <property type="entry name" value="PHOSPHOPANTETHEINE TRANSFERASE"/>
    <property type="match status" value="1"/>
</dbReference>
<evidence type="ECO:0000259" key="4">
    <source>
        <dbReference type="Pfam" id="PF22624"/>
    </source>
</evidence>
<dbReference type="Pfam" id="PF22624">
    <property type="entry name" value="AASDHPPT_N"/>
    <property type="match status" value="1"/>
</dbReference>
<evidence type="ECO:0000313" key="5">
    <source>
        <dbReference type="EMBL" id="SON56668.1"/>
    </source>
</evidence>
<dbReference type="InterPro" id="IPR008278">
    <property type="entry name" value="4-PPantetheinyl_Trfase_dom"/>
</dbReference>
<keyword evidence="2 5" id="KW-0808">Transferase</keyword>
<dbReference type="SUPFAM" id="SSF56214">
    <property type="entry name" value="4'-phosphopantetheinyl transferase"/>
    <property type="match status" value="2"/>
</dbReference>
<evidence type="ECO:0000259" key="3">
    <source>
        <dbReference type="Pfam" id="PF01648"/>
    </source>
</evidence>
<feature type="domain" description="4'-phosphopantetheinyl transferase" evidence="3">
    <location>
        <begin position="116"/>
        <end position="195"/>
    </location>
</feature>
<dbReference type="InterPro" id="IPR037143">
    <property type="entry name" value="4-PPantetheinyl_Trfase_dom_sf"/>
</dbReference>
<dbReference type="EC" id="2.7.8.-" evidence="5"/>
<evidence type="ECO:0000256" key="1">
    <source>
        <dbReference type="ARBA" id="ARBA00010990"/>
    </source>
</evidence>
<dbReference type="Gene3D" id="3.90.470.20">
    <property type="entry name" value="4'-phosphopantetheinyl transferase domain"/>
    <property type="match status" value="1"/>
</dbReference>
<name>A0A2C9D941_9HYPH</name>
<dbReference type="PANTHER" id="PTHR12215:SF15">
    <property type="entry name" value="4'-PHOSPHOPANTETHEINYL TRANSFERASE SUPERFAMILY-RELATED"/>
    <property type="match status" value="1"/>
</dbReference>
<dbReference type="InterPro" id="IPR050559">
    <property type="entry name" value="P-Pant_transferase_sf"/>
</dbReference>
<proteinExistence type="inferred from homology"/>
<evidence type="ECO:0000313" key="6">
    <source>
        <dbReference type="Proteomes" id="UP000223606"/>
    </source>
</evidence>
<dbReference type="GO" id="GO:0005829">
    <property type="term" value="C:cytosol"/>
    <property type="evidence" value="ECO:0007669"/>
    <property type="project" value="TreeGrafter"/>
</dbReference>
<reference evidence="6" key="1">
    <citation type="submission" date="2017-09" db="EMBL/GenBank/DDBJ databases">
        <title>Genome sequence of Nannocystis excedens DSM 71.</title>
        <authorList>
            <person name="Blom J."/>
        </authorList>
    </citation>
    <scope>NUCLEOTIDE SEQUENCE [LARGE SCALE GENOMIC DNA]</scope>
    <source>
        <strain evidence="6">type strain: E19</strain>
    </source>
</reference>
<dbReference type="EMBL" id="LT960614">
    <property type="protein sequence ID" value="SON56668.1"/>
    <property type="molecule type" value="Genomic_DNA"/>
</dbReference>
<accession>A0A2C9D941</accession>
<keyword evidence="6" id="KW-1185">Reference proteome</keyword>